<feature type="transmembrane region" description="Helical" evidence="3">
    <location>
        <begin position="152"/>
        <end position="174"/>
    </location>
</feature>
<evidence type="ECO:0000256" key="2">
    <source>
        <dbReference type="ARBA" id="ARBA00023239"/>
    </source>
</evidence>
<dbReference type="Proteomes" id="UP000050640">
    <property type="component" value="Unplaced"/>
</dbReference>
<dbReference type="STRING" id="1147741.A0A0R3S758"/>
<evidence type="ECO:0000313" key="6">
    <source>
        <dbReference type="WBParaSite" id="EEL_0001063001-mRNA-1"/>
    </source>
</evidence>
<dbReference type="GO" id="GO:0004016">
    <property type="term" value="F:adenylate cyclase activity"/>
    <property type="evidence" value="ECO:0007669"/>
    <property type="project" value="TreeGrafter"/>
</dbReference>
<proteinExistence type="predicted"/>
<feature type="domain" description="Adenylate cyclase N-terminal" evidence="4">
    <location>
        <begin position="48"/>
        <end position="260"/>
    </location>
</feature>
<keyword evidence="3" id="KW-0472">Membrane</keyword>
<dbReference type="PANTHER" id="PTHR45627:SF16">
    <property type="entry name" value="ADENYLATE CYCLASE"/>
    <property type="match status" value="1"/>
</dbReference>
<evidence type="ECO:0000256" key="1">
    <source>
        <dbReference type="ARBA" id="ARBA00022741"/>
    </source>
</evidence>
<dbReference type="GO" id="GO:0005886">
    <property type="term" value="C:plasma membrane"/>
    <property type="evidence" value="ECO:0007669"/>
    <property type="project" value="TreeGrafter"/>
</dbReference>
<keyword evidence="1" id="KW-0547">Nucleotide-binding</keyword>
<dbReference type="WBParaSite" id="EEL_0001063001-mRNA-1">
    <property type="protein sequence ID" value="EEL_0001063001-mRNA-1"/>
    <property type="gene ID" value="EEL_0001063001"/>
</dbReference>
<keyword evidence="5" id="KW-1185">Reference proteome</keyword>
<feature type="transmembrane region" description="Helical" evidence="3">
    <location>
        <begin position="181"/>
        <end position="199"/>
    </location>
</feature>
<evidence type="ECO:0000256" key="3">
    <source>
        <dbReference type="SAM" id="Phobius"/>
    </source>
</evidence>
<evidence type="ECO:0000313" key="5">
    <source>
        <dbReference type="Proteomes" id="UP000050640"/>
    </source>
</evidence>
<dbReference type="Pfam" id="PF16214">
    <property type="entry name" value="AC_N"/>
    <property type="match status" value="1"/>
</dbReference>
<keyword evidence="3" id="KW-1133">Transmembrane helix</keyword>
<feature type="transmembrane region" description="Helical" evidence="3">
    <location>
        <begin position="85"/>
        <end position="105"/>
    </location>
</feature>
<accession>A0A0R3S758</accession>
<protein>
    <submittedName>
        <fullName evidence="6">AC_N domain-containing protein</fullName>
    </submittedName>
</protein>
<evidence type="ECO:0000259" key="4">
    <source>
        <dbReference type="Pfam" id="PF16214"/>
    </source>
</evidence>
<reference evidence="6" key="1">
    <citation type="submission" date="2017-02" db="UniProtKB">
        <authorList>
            <consortium name="WormBaseParasite"/>
        </authorList>
    </citation>
    <scope>IDENTIFICATION</scope>
</reference>
<feature type="transmembrane region" description="Helical" evidence="3">
    <location>
        <begin position="112"/>
        <end position="140"/>
    </location>
</feature>
<dbReference type="InterPro" id="IPR032628">
    <property type="entry name" value="AC_N"/>
</dbReference>
<dbReference type="AlphaFoldDB" id="A0A0R3S758"/>
<keyword evidence="3" id="KW-0812">Transmembrane</keyword>
<name>A0A0R3S758_9BILA</name>
<dbReference type="GO" id="GO:0007189">
    <property type="term" value="P:adenylate cyclase-activating G protein-coupled receptor signaling pathway"/>
    <property type="evidence" value="ECO:0007669"/>
    <property type="project" value="TreeGrafter"/>
</dbReference>
<feature type="transmembrane region" description="Helical" evidence="3">
    <location>
        <begin position="62"/>
        <end position="79"/>
    </location>
</feature>
<organism evidence="5 6">
    <name type="scientific">Elaeophora elaphi</name>
    <dbReference type="NCBI Taxonomy" id="1147741"/>
    <lineage>
        <taxon>Eukaryota</taxon>
        <taxon>Metazoa</taxon>
        <taxon>Ecdysozoa</taxon>
        <taxon>Nematoda</taxon>
        <taxon>Chromadorea</taxon>
        <taxon>Rhabditida</taxon>
        <taxon>Spirurina</taxon>
        <taxon>Spiruromorpha</taxon>
        <taxon>Filarioidea</taxon>
        <taxon>Onchocercidae</taxon>
        <taxon>Elaeophora</taxon>
    </lineage>
</organism>
<dbReference type="GO" id="GO:0000166">
    <property type="term" value="F:nucleotide binding"/>
    <property type="evidence" value="ECO:0007669"/>
    <property type="project" value="UniProtKB-KW"/>
</dbReference>
<keyword evidence="2" id="KW-0456">Lyase</keyword>
<sequence length="286" mass="32504">MSHEKDSMVMQSLTGSKIDIENSEILDGMETVDEKNSSFSFHPCASDPVYQAYFTHMNAGRLKTSLTCLLALSIIETIITVLSDIWSVAIVLILVDAFIAALLLWRRRNSFLLSWIIVGCSIVVLIVTPLIKLFCFSLLLLFLCYTLLPLELIHSLLAAMLITAATIIICYLNLTNVKEALTEIILLITMNLIGLFVYYPTEVVQRKTFYETRKCVERRILLLRENIKQEDILLSVLPRHIANDVRKDRAVEGQSATMFHKIYIRKHNIISEQSKLVENVISKLIG</sequence>
<dbReference type="PANTHER" id="PTHR45627">
    <property type="entry name" value="ADENYLATE CYCLASE TYPE 1"/>
    <property type="match status" value="1"/>
</dbReference>